<dbReference type="Proteomes" id="UP001302443">
    <property type="component" value="Chromosome"/>
</dbReference>
<name>A0ABZ0N6T4_9GAMM</name>
<proteinExistence type="predicted"/>
<sequence>MLYTDTMVVTASPLPPRDNYGWDEWNSSFGGHSMDNRGDLEAYFHVLIDESLFFEYGPEYDILEVDESIFANSKDSEEKRIRMQTKLKEHIEKQKLMLERLEDTEEWKFLEDPEKSPYIQYTSDRNGIEEKKYNTTDYKDYLISDKFDDSRDNKGDFFDTSARENLLQIQQAHSDLTHAIKVNENNLSRIEIAQSSVFSLPVRRVPVLPNGDNSDFESKNNSNLGQALENKFKAAGDKLAETFECTFGFACASDLDKAAKNPNLGKDLSNSDKVELGGTSSGAPNGWGPQDEEKFRNNPEQTVFTEDYLISSANKPINNQGLSAAARAWEKHAGRPNGIFDPLAGNPIQKNAVAEQFIKSVLRDPLRVKNNLSGGAFEYRLPNGKGIRYNADGSFNTVLDPKVKK</sequence>
<accession>A0ABZ0N6T4</accession>
<evidence type="ECO:0000313" key="2">
    <source>
        <dbReference type="EMBL" id="WPA93238.1"/>
    </source>
</evidence>
<protein>
    <submittedName>
        <fullName evidence="2">Contact-dependent inhibition of growth factor CdiA</fullName>
    </submittedName>
</protein>
<gene>
    <name evidence="2" type="ORF">QS795_005575</name>
</gene>
<dbReference type="EMBL" id="CP135990">
    <property type="protein sequence ID" value="WPA93238.1"/>
    <property type="molecule type" value="Genomic_DNA"/>
</dbReference>
<keyword evidence="3" id="KW-1185">Reference proteome</keyword>
<organism evidence="2 3">
    <name type="scientific">Providencia zhijiangensis</name>
    <dbReference type="NCBI Taxonomy" id="3053982"/>
    <lineage>
        <taxon>Bacteria</taxon>
        <taxon>Pseudomonadati</taxon>
        <taxon>Pseudomonadota</taxon>
        <taxon>Gammaproteobacteria</taxon>
        <taxon>Enterobacterales</taxon>
        <taxon>Morganellaceae</taxon>
        <taxon>Providencia</taxon>
    </lineage>
</organism>
<evidence type="ECO:0000313" key="3">
    <source>
        <dbReference type="Proteomes" id="UP001302443"/>
    </source>
</evidence>
<feature type="region of interest" description="Disordered" evidence="1">
    <location>
        <begin position="263"/>
        <end position="295"/>
    </location>
</feature>
<dbReference type="RefSeq" id="WP_318627017.1">
    <property type="nucleotide sequence ID" value="NZ_CP135990.1"/>
</dbReference>
<reference evidence="2 3" key="1">
    <citation type="submission" date="2023-09" db="EMBL/GenBank/DDBJ databases">
        <title>Genomic Revisitation and Reclassification of the Genus Providencia.</title>
        <authorList>
            <person name="Dong X."/>
        </authorList>
    </citation>
    <scope>NUCLEOTIDE SEQUENCE [LARGE SCALE GENOMIC DNA]</scope>
    <source>
        <strain evidence="2 3">D4759</strain>
    </source>
</reference>
<evidence type="ECO:0000256" key="1">
    <source>
        <dbReference type="SAM" id="MobiDB-lite"/>
    </source>
</evidence>